<accession>E1SMY4</accession>
<sequence>MKQGQSWPLPLFSLLLVFAGGLADAGQSEVTDAQIASQRAALQANTAMKGFGPQSPRNIDAATGLNRARFSPAPPYQQMNLCNIHFHSGAEHSGGEFTQYAGNGDGKGHHSGYLYSGKLNAAERRPIAQSVCSGKQGALQSGDTIEVHFVHTTAAVQPGPTLGACLSDANNNPQLRVEAQVYVLVNDADALDFGHLAQVQQVGDYYQAVNLPDNLGKPVAYAGSTTGPGFNEQGSPFQVSWRVYPEVAKVDVRSLGRWCQANRFNEDHGHGVRNLVINPALLAPIH</sequence>
<gene>
    <name evidence="2" type="ordered locus">Fbal_2451</name>
</gene>
<protein>
    <recommendedName>
        <fullName evidence="4">Cadmium carbonic anhydrase</fullName>
    </recommendedName>
</protein>
<dbReference type="Proteomes" id="UP000006683">
    <property type="component" value="Chromosome"/>
</dbReference>
<dbReference type="RefSeq" id="WP_013345959.1">
    <property type="nucleotide sequence ID" value="NC_014541.1"/>
</dbReference>
<dbReference type="AlphaFoldDB" id="E1SMY4"/>
<dbReference type="HOGENOM" id="CLU_993078_0_0_6"/>
<feature type="signal peptide" evidence="1">
    <location>
        <begin position="1"/>
        <end position="25"/>
    </location>
</feature>
<dbReference type="STRING" id="550540.Fbal_2451"/>
<dbReference type="OrthoDB" id="8902034at2"/>
<feature type="chain" id="PRO_5003150970" description="Cadmium carbonic anhydrase" evidence="1">
    <location>
        <begin position="26"/>
        <end position="286"/>
    </location>
</feature>
<dbReference type="InterPro" id="IPR018883">
    <property type="entry name" value="Delta_CA"/>
</dbReference>
<evidence type="ECO:0000256" key="1">
    <source>
        <dbReference type="SAM" id="SignalP"/>
    </source>
</evidence>
<proteinExistence type="predicted"/>
<dbReference type="KEGG" id="fbl:Fbal_2451"/>
<dbReference type="Pfam" id="PF10563">
    <property type="entry name" value="CA_like"/>
    <property type="match status" value="1"/>
</dbReference>
<evidence type="ECO:0000313" key="2">
    <source>
        <dbReference type="EMBL" id="ADN76653.1"/>
    </source>
</evidence>
<organism evidence="2 3">
    <name type="scientific">Ferrimonas balearica (strain DSM 9799 / CCM 4581 / KCTC 23876 / PAT)</name>
    <dbReference type="NCBI Taxonomy" id="550540"/>
    <lineage>
        <taxon>Bacteria</taxon>
        <taxon>Pseudomonadati</taxon>
        <taxon>Pseudomonadota</taxon>
        <taxon>Gammaproteobacteria</taxon>
        <taxon>Alteromonadales</taxon>
        <taxon>Ferrimonadaceae</taxon>
        <taxon>Ferrimonas</taxon>
    </lineage>
</organism>
<dbReference type="EMBL" id="CP002209">
    <property type="protein sequence ID" value="ADN76653.1"/>
    <property type="molecule type" value="Genomic_DNA"/>
</dbReference>
<evidence type="ECO:0000313" key="3">
    <source>
        <dbReference type="Proteomes" id="UP000006683"/>
    </source>
</evidence>
<keyword evidence="3" id="KW-1185">Reference proteome</keyword>
<dbReference type="InterPro" id="IPR036398">
    <property type="entry name" value="CA_dom_sf"/>
</dbReference>
<dbReference type="GeneID" id="67182662"/>
<keyword evidence="1" id="KW-0732">Signal</keyword>
<reference evidence="2 3" key="1">
    <citation type="journal article" date="2010" name="Stand. Genomic Sci.">
        <title>Complete genome sequence of Ferrimonas balearica type strain (PAT).</title>
        <authorList>
            <person name="Nolan M."/>
            <person name="Sikorski J."/>
            <person name="Davenport K."/>
            <person name="Lucas S."/>
            <person name="Glavina Del Rio T."/>
            <person name="Tice H."/>
            <person name="Cheng J."/>
            <person name="Goodwin L."/>
            <person name="Pitluck S."/>
            <person name="Liolios K."/>
            <person name="Ivanova N."/>
            <person name="Mavromatis K."/>
            <person name="Ovchinnikova G."/>
            <person name="Pati A."/>
            <person name="Chen A."/>
            <person name="Palaniappan K."/>
            <person name="Land M."/>
            <person name="Hauser L."/>
            <person name="Chang Y."/>
            <person name="Jeffries C."/>
            <person name="Tapia R."/>
            <person name="Brettin T."/>
            <person name="Detter J."/>
            <person name="Han C."/>
            <person name="Yasawong M."/>
            <person name="Rohde M."/>
            <person name="Tindall B."/>
            <person name="Goker M."/>
            <person name="Woyke T."/>
            <person name="Bristow J."/>
            <person name="Eisen J."/>
            <person name="Markowitz V."/>
            <person name="Hugenholtz P."/>
            <person name="Kyrpides N."/>
            <person name="Klenk H."/>
            <person name="Lapidus A."/>
        </authorList>
    </citation>
    <scope>NUCLEOTIDE SEQUENCE [LARGE SCALE GENOMIC DNA]</scope>
    <source>
        <strain evidence="3">DSM 9799 / CCM 4581 / KCTC 23876 / PAT</strain>
    </source>
</reference>
<dbReference type="eggNOG" id="ENOG502Z8DI">
    <property type="taxonomic scope" value="Bacteria"/>
</dbReference>
<name>E1SMY4_FERBD</name>
<dbReference type="SUPFAM" id="SSF51069">
    <property type="entry name" value="Carbonic anhydrase"/>
    <property type="match status" value="1"/>
</dbReference>
<evidence type="ECO:0008006" key="4">
    <source>
        <dbReference type="Google" id="ProtNLM"/>
    </source>
</evidence>